<accession>A0AAV5VFI3</accession>
<keyword evidence="2" id="KW-1185">Reference proteome</keyword>
<dbReference type="AlphaFoldDB" id="A0AAV5VFI3"/>
<evidence type="ECO:0000313" key="1">
    <source>
        <dbReference type="EMBL" id="GMT18048.1"/>
    </source>
</evidence>
<sequence>MSNDNHLYNAVKAKSIQAISAIERGRKVKKFNQGSARCQEGASDSAMIEGATSDPIDSSHIISRSFANRGLVRMRKENCQPKEKAAFQNEIQPLLRGEALSTAEDAKAVFKEEIWWTRGTSTVSP</sequence>
<name>A0AAV5VFI3_9BILA</name>
<comment type="caution">
    <text evidence="1">The sequence shown here is derived from an EMBL/GenBank/DDBJ whole genome shotgun (WGS) entry which is preliminary data.</text>
</comment>
<protein>
    <submittedName>
        <fullName evidence="1">Uncharacterized protein</fullName>
    </submittedName>
</protein>
<gene>
    <name evidence="1" type="ORF">PFISCL1PPCAC_9345</name>
</gene>
<dbReference type="Proteomes" id="UP001432322">
    <property type="component" value="Unassembled WGS sequence"/>
</dbReference>
<evidence type="ECO:0000313" key="2">
    <source>
        <dbReference type="Proteomes" id="UP001432322"/>
    </source>
</evidence>
<dbReference type="EMBL" id="BTSY01000003">
    <property type="protein sequence ID" value="GMT18048.1"/>
    <property type="molecule type" value="Genomic_DNA"/>
</dbReference>
<reference evidence="1" key="1">
    <citation type="submission" date="2023-10" db="EMBL/GenBank/DDBJ databases">
        <title>Genome assembly of Pristionchus species.</title>
        <authorList>
            <person name="Yoshida K."/>
            <person name="Sommer R.J."/>
        </authorList>
    </citation>
    <scope>NUCLEOTIDE SEQUENCE</scope>
    <source>
        <strain evidence="1">RS5133</strain>
    </source>
</reference>
<organism evidence="1 2">
    <name type="scientific">Pristionchus fissidentatus</name>
    <dbReference type="NCBI Taxonomy" id="1538716"/>
    <lineage>
        <taxon>Eukaryota</taxon>
        <taxon>Metazoa</taxon>
        <taxon>Ecdysozoa</taxon>
        <taxon>Nematoda</taxon>
        <taxon>Chromadorea</taxon>
        <taxon>Rhabditida</taxon>
        <taxon>Rhabditina</taxon>
        <taxon>Diplogasteromorpha</taxon>
        <taxon>Diplogasteroidea</taxon>
        <taxon>Neodiplogasteridae</taxon>
        <taxon>Pristionchus</taxon>
    </lineage>
</organism>
<proteinExistence type="predicted"/>